<feature type="region of interest" description="Disordered" evidence="1">
    <location>
        <begin position="1"/>
        <end position="25"/>
    </location>
</feature>
<gene>
    <name evidence="2" type="ORF">Hypma_004942</name>
</gene>
<name>A0A369K5A3_HYPMA</name>
<evidence type="ECO:0000313" key="3">
    <source>
        <dbReference type="Proteomes" id="UP000076154"/>
    </source>
</evidence>
<organism evidence="2 3">
    <name type="scientific">Hypsizygus marmoreus</name>
    <name type="common">White beech mushroom</name>
    <name type="synonym">Agaricus marmoreus</name>
    <dbReference type="NCBI Taxonomy" id="39966"/>
    <lineage>
        <taxon>Eukaryota</taxon>
        <taxon>Fungi</taxon>
        <taxon>Dikarya</taxon>
        <taxon>Basidiomycota</taxon>
        <taxon>Agaricomycotina</taxon>
        <taxon>Agaricomycetes</taxon>
        <taxon>Agaricomycetidae</taxon>
        <taxon>Agaricales</taxon>
        <taxon>Tricholomatineae</taxon>
        <taxon>Lyophyllaceae</taxon>
        <taxon>Hypsizygus</taxon>
    </lineage>
</organism>
<dbReference type="EMBL" id="LUEZ02000021">
    <property type="protein sequence ID" value="RDB27023.1"/>
    <property type="molecule type" value="Genomic_DNA"/>
</dbReference>
<dbReference type="Proteomes" id="UP000076154">
    <property type="component" value="Unassembled WGS sequence"/>
</dbReference>
<proteinExistence type="predicted"/>
<keyword evidence="3" id="KW-1185">Reference proteome</keyword>
<protein>
    <submittedName>
        <fullName evidence="2">Uncharacterized protein</fullName>
    </submittedName>
</protein>
<reference evidence="2" key="1">
    <citation type="submission" date="2018-04" db="EMBL/GenBank/DDBJ databases">
        <title>Whole genome sequencing of Hypsizygus marmoreus.</title>
        <authorList>
            <person name="Choi I.-G."/>
            <person name="Min B."/>
            <person name="Kim J.-G."/>
            <person name="Kim S."/>
            <person name="Oh Y.-L."/>
            <person name="Kong W.-S."/>
            <person name="Park H."/>
            <person name="Jeong J."/>
            <person name="Song E.-S."/>
        </authorList>
    </citation>
    <scope>NUCLEOTIDE SEQUENCE [LARGE SCALE GENOMIC DNA]</scope>
    <source>
        <strain evidence="2">51987-8</strain>
    </source>
</reference>
<evidence type="ECO:0000313" key="2">
    <source>
        <dbReference type="EMBL" id="RDB27023.1"/>
    </source>
</evidence>
<feature type="compositionally biased region" description="Polar residues" evidence="1">
    <location>
        <begin position="1"/>
        <end position="11"/>
    </location>
</feature>
<dbReference type="AlphaFoldDB" id="A0A369K5A3"/>
<dbReference type="InParanoid" id="A0A369K5A3"/>
<evidence type="ECO:0000256" key="1">
    <source>
        <dbReference type="SAM" id="MobiDB-lite"/>
    </source>
</evidence>
<sequence length="243" mass="27537">MKSNSSRSTRSAKTDAPHSDPALKVHEWDDRSRRYAIVNTVSRDTVSRSPYIPPYHLLIRSNSRNQTYLLPPCFALPRKPTPDNVTIRVEERVTGALGLRRRIYSGQKRVIAVLRTALRFPPPTRVDGTVSDGENLLPLPAGGRISEYLHRETRLKRFTENRINERSRCYAPLRNTTEHNGHPRMTEASTWEELVAATRNSREEKAGFGCWRARWNSFCSNLIKGDPDVPVITTTNAGGGRGF</sequence>
<accession>A0A369K5A3</accession>
<feature type="compositionally biased region" description="Basic and acidic residues" evidence="1">
    <location>
        <begin position="12"/>
        <end position="25"/>
    </location>
</feature>
<comment type="caution">
    <text evidence="2">The sequence shown here is derived from an EMBL/GenBank/DDBJ whole genome shotgun (WGS) entry which is preliminary data.</text>
</comment>